<evidence type="ECO:0008006" key="3">
    <source>
        <dbReference type="Google" id="ProtNLM"/>
    </source>
</evidence>
<dbReference type="Proteomes" id="UP000309992">
    <property type="component" value="Unassembled WGS sequence"/>
</dbReference>
<sequence length="358" mass="40247">MRTDHDQEALGPGWRLREQRPLLDMLGEKRIGHGVLGVSDPDVFYADGRWNMLLGAVTTRFKVSIVHARLPVGANIDDDRWEFVTDRRGRAALLGAPSGRGAWDRGGMHTPSRVVGTVDGEQVERVYYAGQRTRASSGRRSRYAIGFLERGQDGTWQRHEEPVVEGDEQRPSVFEPFVLHTDGRWRMWFLSSPGEVGRGEQPDYQLRYTESTDGVSWAAPEAFASTEEGFFDNCVAPTGSGWRMILARGTNLHGTHPFPSQGLWITETPTPPAGRDSWRPMARLLNTDNAAQPWYAAGLCGPAIVDDEDLMHIFATGTYAKTSWWRLVLTRLRHRKPLPPPSPFYLCTGRLTFERSCP</sequence>
<dbReference type="SUPFAM" id="SSF75005">
    <property type="entry name" value="Arabinanase/levansucrase/invertase"/>
    <property type="match status" value="1"/>
</dbReference>
<keyword evidence="2" id="KW-1185">Reference proteome</keyword>
<dbReference type="Gene3D" id="2.115.10.20">
    <property type="entry name" value="Glycosyl hydrolase domain, family 43"/>
    <property type="match status" value="1"/>
</dbReference>
<organism evidence="1 2">
    <name type="scientific">Prauserella endophytica</name>
    <dbReference type="NCBI Taxonomy" id="1592324"/>
    <lineage>
        <taxon>Bacteria</taxon>
        <taxon>Bacillati</taxon>
        <taxon>Actinomycetota</taxon>
        <taxon>Actinomycetes</taxon>
        <taxon>Pseudonocardiales</taxon>
        <taxon>Pseudonocardiaceae</taxon>
        <taxon>Prauserella</taxon>
        <taxon>Prauserella coralliicola group</taxon>
    </lineage>
</organism>
<gene>
    <name evidence="1" type="ORF">FCN18_30990</name>
</gene>
<name>A0ABY2RVY9_9PSEU</name>
<dbReference type="InterPro" id="IPR023296">
    <property type="entry name" value="Glyco_hydro_beta-prop_sf"/>
</dbReference>
<comment type="caution">
    <text evidence="1">The sequence shown here is derived from an EMBL/GenBank/DDBJ whole genome shotgun (WGS) entry which is preliminary data.</text>
</comment>
<protein>
    <recommendedName>
        <fullName evidence="3">Exo-alpha-sialidase</fullName>
    </recommendedName>
</protein>
<evidence type="ECO:0000313" key="1">
    <source>
        <dbReference type="EMBL" id="TKG62837.1"/>
    </source>
</evidence>
<accession>A0ABY2RVY9</accession>
<reference evidence="1 2" key="1">
    <citation type="journal article" date="2015" name="Antonie Van Leeuwenhoek">
        <title>Prauserella endophytica sp. nov., an endophytic actinobacterium isolated from Tamarix taklamakanensis.</title>
        <authorList>
            <person name="Liu J.M."/>
            <person name="Habden X."/>
            <person name="Guo L."/>
            <person name="Tuo L."/>
            <person name="Jiang Z.K."/>
            <person name="Liu S.W."/>
            <person name="Liu X.F."/>
            <person name="Chen L."/>
            <person name="Li R.F."/>
            <person name="Zhang Y.Q."/>
            <person name="Sun C.H."/>
        </authorList>
    </citation>
    <scope>NUCLEOTIDE SEQUENCE [LARGE SCALE GENOMIC DNA]</scope>
    <source>
        <strain evidence="1 2">CGMCC 4.7182</strain>
    </source>
</reference>
<dbReference type="RefSeq" id="WP_137096744.1">
    <property type="nucleotide sequence ID" value="NZ_SWMS01000025.1"/>
</dbReference>
<proteinExistence type="predicted"/>
<dbReference type="EMBL" id="SWMS01000025">
    <property type="protein sequence ID" value="TKG62837.1"/>
    <property type="molecule type" value="Genomic_DNA"/>
</dbReference>
<evidence type="ECO:0000313" key="2">
    <source>
        <dbReference type="Proteomes" id="UP000309992"/>
    </source>
</evidence>